<accession>A0A8J6LEG3</accession>
<dbReference type="EMBL" id="JABDTM020021396">
    <property type="protein sequence ID" value="KAH0816533.1"/>
    <property type="molecule type" value="Genomic_DNA"/>
</dbReference>
<comment type="caution">
    <text evidence="1">The sequence shown here is derived from an EMBL/GenBank/DDBJ whole genome shotgun (WGS) entry which is preliminary data.</text>
</comment>
<reference evidence="1" key="2">
    <citation type="submission" date="2021-08" db="EMBL/GenBank/DDBJ databases">
        <authorList>
            <person name="Eriksson T."/>
        </authorList>
    </citation>
    <scope>NUCLEOTIDE SEQUENCE</scope>
    <source>
        <strain evidence="1">Stoneville</strain>
        <tissue evidence="1">Whole head</tissue>
    </source>
</reference>
<keyword evidence="2" id="KW-1185">Reference proteome</keyword>
<evidence type="ECO:0000313" key="1">
    <source>
        <dbReference type="EMBL" id="KAH0816533.1"/>
    </source>
</evidence>
<reference evidence="1" key="1">
    <citation type="journal article" date="2020" name="J Insects Food Feed">
        <title>The yellow mealworm (Tenebrio molitor) genome: a resource for the emerging insects as food and feed industry.</title>
        <authorList>
            <person name="Eriksson T."/>
            <person name="Andere A."/>
            <person name="Kelstrup H."/>
            <person name="Emery V."/>
            <person name="Picard C."/>
        </authorList>
    </citation>
    <scope>NUCLEOTIDE SEQUENCE</scope>
    <source>
        <strain evidence="1">Stoneville</strain>
        <tissue evidence="1">Whole head</tissue>
    </source>
</reference>
<evidence type="ECO:0000313" key="2">
    <source>
        <dbReference type="Proteomes" id="UP000719412"/>
    </source>
</evidence>
<sequence length="248" mass="27642">MRVERGQAFAFPIGRTLADPIKQSKYFRVALQDARIFRQDIDPGGLQLDTWTGGIFHTVLHSSLNLTSTQLEPVGVSYGGNASAAGPEKIVNNYKTHLIIIWAKVPSEFSSVAMSARDKHRGLFMPRSHESQPLVELIPTKKFSRTGFLRRGGNSAGLIRRQLSRDSFGEIEAFHFAGVALLPLITHPSSEVTALLSSYFRGLIRKKKSCGCKGAIYYFSPFIPPEIEDRDAVEVGNWAKHKKTFYSE</sequence>
<organism evidence="1 2">
    <name type="scientific">Tenebrio molitor</name>
    <name type="common">Yellow mealworm beetle</name>
    <dbReference type="NCBI Taxonomy" id="7067"/>
    <lineage>
        <taxon>Eukaryota</taxon>
        <taxon>Metazoa</taxon>
        <taxon>Ecdysozoa</taxon>
        <taxon>Arthropoda</taxon>
        <taxon>Hexapoda</taxon>
        <taxon>Insecta</taxon>
        <taxon>Pterygota</taxon>
        <taxon>Neoptera</taxon>
        <taxon>Endopterygota</taxon>
        <taxon>Coleoptera</taxon>
        <taxon>Polyphaga</taxon>
        <taxon>Cucujiformia</taxon>
        <taxon>Tenebrionidae</taxon>
        <taxon>Tenebrio</taxon>
    </lineage>
</organism>
<dbReference type="AlphaFoldDB" id="A0A8J6LEG3"/>
<name>A0A8J6LEG3_TENMO</name>
<dbReference type="Proteomes" id="UP000719412">
    <property type="component" value="Unassembled WGS sequence"/>
</dbReference>
<proteinExistence type="predicted"/>
<gene>
    <name evidence="1" type="ORF">GEV33_006259</name>
</gene>
<protein>
    <submittedName>
        <fullName evidence="1">Uncharacterized protein</fullName>
    </submittedName>
</protein>